<keyword evidence="2" id="KW-0732">Signal</keyword>
<name>A0ABR2BBK0_9ROSI</name>
<dbReference type="EMBL" id="JBBPBM010000140">
    <property type="protein sequence ID" value="KAK8504498.1"/>
    <property type="molecule type" value="Genomic_DNA"/>
</dbReference>
<proteinExistence type="predicted"/>
<reference evidence="3 4" key="1">
    <citation type="journal article" date="2024" name="G3 (Bethesda)">
        <title>Genome assembly of Hibiscus sabdariffa L. provides insights into metabolisms of medicinal natural products.</title>
        <authorList>
            <person name="Kim T."/>
        </authorList>
    </citation>
    <scope>NUCLEOTIDE SEQUENCE [LARGE SCALE GENOMIC DNA]</scope>
    <source>
        <strain evidence="3">TK-2024</strain>
        <tissue evidence="3">Old leaves</tissue>
    </source>
</reference>
<feature type="signal peptide" evidence="2">
    <location>
        <begin position="1"/>
        <end position="30"/>
    </location>
</feature>
<sequence>MATSSIFMTTSSLLTCVALVLGLLPPCTHARSFPFPAANNILFSTTTYNGFISMPTDLVKKTPKSPPSPKPAPSKHQATNGEPAKQAPGSVLQLQSTTVFNFGKTPRSPPSPKAAPSKHQGTMESSRRDKVGRLLHIFSLTP</sequence>
<feature type="chain" id="PRO_5045596569" evidence="2">
    <location>
        <begin position="31"/>
        <end position="142"/>
    </location>
</feature>
<evidence type="ECO:0000313" key="3">
    <source>
        <dbReference type="EMBL" id="KAK8504498.1"/>
    </source>
</evidence>
<keyword evidence="4" id="KW-1185">Reference proteome</keyword>
<gene>
    <name evidence="3" type="ORF">V6N12_017777</name>
</gene>
<evidence type="ECO:0000256" key="2">
    <source>
        <dbReference type="SAM" id="SignalP"/>
    </source>
</evidence>
<accession>A0ABR2BBK0</accession>
<evidence type="ECO:0000313" key="4">
    <source>
        <dbReference type="Proteomes" id="UP001472677"/>
    </source>
</evidence>
<dbReference type="Proteomes" id="UP001472677">
    <property type="component" value="Unassembled WGS sequence"/>
</dbReference>
<feature type="region of interest" description="Disordered" evidence="1">
    <location>
        <begin position="56"/>
        <end position="142"/>
    </location>
</feature>
<comment type="caution">
    <text evidence="3">The sequence shown here is derived from an EMBL/GenBank/DDBJ whole genome shotgun (WGS) entry which is preliminary data.</text>
</comment>
<evidence type="ECO:0000256" key="1">
    <source>
        <dbReference type="SAM" id="MobiDB-lite"/>
    </source>
</evidence>
<organism evidence="3 4">
    <name type="scientific">Hibiscus sabdariffa</name>
    <name type="common">roselle</name>
    <dbReference type="NCBI Taxonomy" id="183260"/>
    <lineage>
        <taxon>Eukaryota</taxon>
        <taxon>Viridiplantae</taxon>
        <taxon>Streptophyta</taxon>
        <taxon>Embryophyta</taxon>
        <taxon>Tracheophyta</taxon>
        <taxon>Spermatophyta</taxon>
        <taxon>Magnoliopsida</taxon>
        <taxon>eudicotyledons</taxon>
        <taxon>Gunneridae</taxon>
        <taxon>Pentapetalae</taxon>
        <taxon>rosids</taxon>
        <taxon>malvids</taxon>
        <taxon>Malvales</taxon>
        <taxon>Malvaceae</taxon>
        <taxon>Malvoideae</taxon>
        <taxon>Hibiscus</taxon>
    </lineage>
</organism>
<protein>
    <submittedName>
        <fullName evidence="3">Uncharacterized protein</fullName>
    </submittedName>
</protein>